<feature type="region of interest" description="Disordered" evidence="1">
    <location>
        <begin position="10"/>
        <end position="32"/>
    </location>
</feature>
<dbReference type="EMBL" id="JAQOWY010000151">
    <property type="protein sequence ID" value="KAK1849151.1"/>
    <property type="molecule type" value="Genomic_DNA"/>
</dbReference>
<sequence>MKSFFERIAKNFGGEEPQPEPESPPLDLFWGA</sequence>
<evidence type="ECO:0000256" key="1">
    <source>
        <dbReference type="SAM" id="MobiDB-lite"/>
    </source>
</evidence>
<accession>A0AAD9ELP0</accession>
<name>A0AAD9ELP0_9PEZI</name>
<gene>
    <name evidence="2" type="ORF">CCHR01_08194</name>
</gene>
<dbReference type="Proteomes" id="UP001243330">
    <property type="component" value="Unassembled WGS sequence"/>
</dbReference>
<organism evidence="2 3">
    <name type="scientific">Colletotrichum chrysophilum</name>
    <dbReference type="NCBI Taxonomy" id="1836956"/>
    <lineage>
        <taxon>Eukaryota</taxon>
        <taxon>Fungi</taxon>
        <taxon>Dikarya</taxon>
        <taxon>Ascomycota</taxon>
        <taxon>Pezizomycotina</taxon>
        <taxon>Sordariomycetes</taxon>
        <taxon>Hypocreomycetidae</taxon>
        <taxon>Glomerellales</taxon>
        <taxon>Glomerellaceae</taxon>
        <taxon>Colletotrichum</taxon>
        <taxon>Colletotrichum gloeosporioides species complex</taxon>
    </lineage>
</organism>
<keyword evidence="3" id="KW-1185">Reference proteome</keyword>
<comment type="caution">
    <text evidence="2">The sequence shown here is derived from an EMBL/GenBank/DDBJ whole genome shotgun (WGS) entry which is preliminary data.</text>
</comment>
<dbReference type="AlphaFoldDB" id="A0AAD9ELP0"/>
<reference evidence="2" key="1">
    <citation type="submission" date="2023-01" db="EMBL/GenBank/DDBJ databases">
        <title>Colletotrichum chrysophilum M932 genome sequence.</title>
        <authorList>
            <person name="Baroncelli R."/>
        </authorList>
    </citation>
    <scope>NUCLEOTIDE SEQUENCE</scope>
    <source>
        <strain evidence="2">M932</strain>
    </source>
</reference>
<protein>
    <submittedName>
        <fullName evidence="2">Uncharacterized protein</fullName>
    </submittedName>
</protein>
<proteinExistence type="predicted"/>
<evidence type="ECO:0000313" key="3">
    <source>
        <dbReference type="Proteomes" id="UP001243330"/>
    </source>
</evidence>
<evidence type="ECO:0000313" key="2">
    <source>
        <dbReference type="EMBL" id="KAK1849151.1"/>
    </source>
</evidence>